<accession>A0ABP5BA33</accession>
<name>A0ABP5BA33_9PSEU</name>
<proteinExistence type="predicted"/>
<dbReference type="Proteomes" id="UP001501116">
    <property type="component" value="Unassembled WGS sequence"/>
</dbReference>
<evidence type="ECO:0000256" key="1">
    <source>
        <dbReference type="SAM" id="Phobius"/>
    </source>
</evidence>
<feature type="transmembrane region" description="Helical" evidence="1">
    <location>
        <begin position="96"/>
        <end position="120"/>
    </location>
</feature>
<comment type="caution">
    <text evidence="2">The sequence shown here is derived from an EMBL/GenBank/DDBJ whole genome shotgun (WGS) entry which is preliminary data.</text>
</comment>
<feature type="transmembrane region" description="Helical" evidence="1">
    <location>
        <begin position="53"/>
        <end position="75"/>
    </location>
</feature>
<dbReference type="EMBL" id="BAAANN010000001">
    <property type="protein sequence ID" value="GAA1938496.1"/>
    <property type="molecule type" value="Genomic_DNA"/>
</dbReference>
<evidence type="ECO:0000313" key="2">
    <source>
        <dbReference type="EMBL" id="GAA1938496.1"/>
    </source>
</evidence>
<feature type="transmembrane region" description="Helical" evidence="1">
    <location>
        <begin position="126"/>
        <end position="150"/>
    </location>
</feature>
<keyword evidence="3" id="KW-1185">Reference proteome</keyword>
<feature type="transmembrane region" description="Helical" evidence="1">
    <location>
        <begin position="245"/>
        <end position="262"/>
    </location>
</feature>
<gene>
    <name evidence="2" type="ORF">GCM10009754_01910</name>
</gene>
<evidence type="ECO:0008006" key="4">
    <source>
        <dbReference type="Google" id="ProtNLM"/>
    </source>
</evidence>
<evidence type="ECO:0000313" key="3">
    <source>
        <dbReference type="Proteomes" id="UP001501116"/>
    </source>
</evidence>
<feature type="transmembrane region" description="Helical" evidence="1">
    <location>
        <begin position="219"/>
        <end position="238"/>
    </location>
</feature>
<keyword evidence="1" id="KW-0812">Transmembrane</keyword>
<dbReference type="RefSeq" id="WP_344412259.1">
    <property type="nucleotide sequence ID" value="NZ_BAAANN010000001.1"/>
</dbReference>
<reference evidence="3" key="1">
    <citation type="journal article" date="2019" name="Int. J. Syst. Evol. Microbiol.">
        <title>The Global Catalogue of Microorganisms (GCM) 10K type strain sequencing project: providing services to taxonomists for standard genome sequencing and annotation.</title>
        <authorList>
            <consortium name="The Broad Institute Genomics Platform"/>
            <consortium name="The Broad Institute Genome Sequencing Center for Infectious Disease"/>
            <person name="Wu L."/>
            <person name="Ma J."/>
        </authorList>
    </citation>
    <scope>NUCLEOTIDE SEQUENCE [LARGE SCALE GENOMIC DNA]</scope>
    <source>
        <strain evidence="3">JCM 14545</strain>
    </source>
</reference>
<keyword evidence="1" id="KW-0472">Membrane</keyword>
<keyword evidence="1" id="KW-1133">Transmembrane helix</keyword>
<feature type="transmembrane region" description="Helical" evidence="1">
    <location>
        <begin position="157"/>
        <end position="179"/>
    </location>
</feature>
<feature type="transmembrane region" description="Helical" evidence="1">
    <location>
        <begin position="12"/>
        <end position="33"/>
    </location>
</feature>
<organism evidence="2 3">
    <name type="scientific">Amycolatopsis minnesotensis</name>
    <dbReference type="NCBI Taxonomy" id="337894"/>
    <lineage>
        <taxon>Bacteria</taxon>
        <taxon>Bacillati</taxon>
        <taxon>Actinomycetota</taxon>
        <taxon>Actinomycetes</taxon>
        <taxon>Pseudonocardiales</taxon>
        <taxon>Pseudonocardiaceae</taxon>
        <taxon>Amycolatopsis</taxon>
    </lineage>
</organism>
<sequence>MKRILGIELRRSSALVIGLLFVVASLAMLYLMSGPWQNGSAEWTTEWTASAMWQRYLLLFSWPFVLGAGAVQGLRDHRSGVGELMASVPKPRWHRIAVLCGAVGIGLGSGALVTFLVGAVQVSFHGAYFSFGWLPILLVGLLALVASFWAGMAVASLAPYLLTPPLMTAFGFAAVILLLSTPGSGTVADGAVPYRVGLLSPAMNGPSDAFTTVAASVDVGQAVWFAGLGATAFALLAARSVRGRLVALLPVLVGVAVALPILPTDKATAYPVDADAAAPVCAEGLPKVCVTTVEQSLLSTVAGPGRAALALLAKLPDAPTSVQQTTVHQPQGGGVRYDPSTVPFDSNDYLWKPVSGLTPLTPEELKTSFLAGAGTRTCLGSREEWDQRYVRERAARTVAAAWLAGQYHPLPGRSAQYANADVDRLGLSAWNALRALPEPEQLRRVMALRSAALRCDGDLLDVLASGGAR</sequence>
<protein>
    <recommendedName>
        <fullName evidence="4">ABC-type transport system involved in multi-copper enzyme maturation permease subunit</fullName>
    </recommendedName>
</protein>